<proteinExistence type="predicted"/>
<name>E9I477_DAPPU</name>
<gene>
    <name evidence="1" type="ORF">DAPPUDRAFT_274429</name>
</gene>
<sequence>MHTAAYRAANPAEERSKHLVLLRAFFVVVQGCYFWRSNFLSSSFRFKLAEMQLVVVLQVVTPFLTEQVVILQTGTTFGVTFSLSCLMDLTTDEVALPVELVADT</sequence>
<keyword evidence="2" id="KW-1185">Reference proteome</keyword>
<accession>E9I477</accession>
<evidence type="ECO:0000313" key="1">
    <source>
        <dbReference type="EMBL" id="EFX61199.1"/>
    </source>
</evidence>
<protein>
    <submittedName>
        <fullName evidence="1">Uncharacterized protein</fullName>
    </submittedName>
</protein>
<dbReference type="HOGENOM" id="CLU_2252733_0_0_1"/>
<dbReference type="Proteomes" id="UP000000305">
    <property type="component" value="Unassembled WGS sequence"/>
</dbReference>
<dbReference type="AlphaFoldDB" id="E9I477"/>
<dbReference type="KEGG" id="dpx:DAPPUDRAFT_274429"/>
<dbReference type="InParanoid" id="E9I477"/>
<organism evidence="1 2">
    <name type="scientific">Daphnia pulex</name>
    <name type="common">Water flea</name>
    <dbReference type="NCBI Taxonomy" id="6669"/>
    <lineage>
        <taxon>Eukaryota</taxon>
        <taxon>Metazoa</taxon>
        <taxon>Ecdysozoa</taxon>
        <taxon>Arthropoda</taxon>
        <taxon>Crustacea</taxon>
        <taxon>Branchiopoda</taxon>
        <taxon>Diplostraca</taxon>
        <taxon>Cladocera</taxon>
        <taxon>Anomopoda</taxon>
        <taxon>Daphniidae</taxon>
        <taxon>Daphnia</taxon>
    </lineage>
</organism>
<dbReference type="EMBL" id="GL734932">
    <property type="protein sequence ID" value="EFX61199.1"/>
    <property type="molecule type" value="Genomic_DNA"/>
</dbReference>
<evidence type="ECO:0000313" key="2">
    <source>
        <dbReference type="Proteomes" id="UP000000305"/>
    </source>
</evidence>
<reference evidence="1 2" key="1">
    <citation type="journal article" date="2011" name="Science">
        <title>The ecoresponsive genome of Daphnia pulex.</title>
        <authorList>
            <person name="Colbourne J.K."/>
            <person name="Pfrender M.E."/>
            <person name="Gilbert D."/>
            <person name="Thomas W.K."/>
            <person name="Tucker A."/>
            <person name="Oakley T.H."/>
            <person name="Tokishita S."/>
            <person name="Aerts A."/>
            <person name="Arnold G.J."/>
            <person name="Basu M.K."/>
            <person name="Bauer D.J."/>
            <person name="Caceres C.E."/>
            <person name="Carmel L."/>
            <person name="Casola C."/>
            <person name="Choi J.H."/>
            <person name="Detter J.C."/>
            <person name="Dong Q."/>
            <person name="Dusheyko S."/>
            <person name="Eads B.D."/>
            <person name="Frohlich T."/>
            <person name="Geiler-Samerotte K.A."/>
            <person name="Gerlach D."/>
            <person name="Hatcher P."/>
            <person name="Jogdeo S."/>
            <person name="Krijgsveld J."/>
            <person name="Kriventseva E.V."/>
            <person name="Kultz D."/>
            <person name="Laforsch C."/>
            <person name="Lindquist E."/>
            <person name="Lopez J."/>
            <person name="Manak J.R."/>
            <person name="Muller J."/>
            <person name="Pangilinan J."/>
            <person name="Patwardhan R.P."/>
            <person name="Pitluck S."/>
            <person name="Pritham E.J."/>
            <person name="Rechtsteiner A."/>
            <person name="Rho M."/>
            <person name="Rogozin I.B."/>
            <person name="Sakarya O."/>
            <person name="Salamov A."/>
            <person name="Schaack S."/>
            <person name="Shapiro H."/>
            <person name="Shiga Y."/>
            <person name="Skalitzky C."/>
            <person name="Smith Z."/>
            <person name="Souvorov A."/>
            <person name="Sung W."/>
            <person name="Tang Z."/>
            <person name="Tsuchiya D."/>
            <person name="Tu H."/>
            <person name="Vos H."/>
            <person name="Wang M."/>
            <person name="Wolf Y.I."/>
            <person name="Yamagata H."/>
            <person name="Yamada T."/>
            <person name="Ye Y."/>
            <person name="Shaw J.R."/>
            <person name="Andrews J."/>
            <person name="Crease T.J."/>
            <person name="Tang H."/>
            <person name="Lucas S.M."/>
            <person name="Robertson H.M."/>
            <person name="Bork P."/>
            <person name="Koonin E.V."/>
            <person name="Zdobnov E.M."/>
            <person name="Grigoriev I.V."/>
            <person name="Lynch M."/>
            <person name="Boore J.L."/>
        </authorList>
    </citation>
    <scope>NUCLEOTIDE SEQUENCE [LARGE SCALE GENOMIC DNA]</scope>
</reference>